<accession>A0A0F3NME7</accession>
<protein>
    <submittedName>
        <fullName evidence="1">Uncharacterized protein</fullName>
    </submittedName>
</protein>
<dbReference type="RefSeq" id="WP_045808717.1">
    <property type="nucleotide sequence ID" value="NZ_LANX01000001.1"/>
</dbReference>
<comment type="caution">
    <text evidence="1">The sequence shown here is derived from an EMBL/GenBank/DDBJ whole genome shotgun (WGS) entry which is preliminary data.</text>
</comment>
<proteinExistence type="predicted"/>
<dbReference type="OrthoDB" id="7165989at2"/>
<name>A0A0F3NME7_9RICK</name>
<organism evidence="1 2">
    <name type="scientific">Candidatus Neoehrlichia procyonis str. RAC413</name>
    <dbReference type="NCBI Taxonomy" id="1359163"/>
    <lineage>
        <taxon>Bacteria</taxon>
        <taxon>Pseudomonadati</taxon>
        <taxon>Pseudomonadota</taxon>
        <taxon>Alphaproteobacteria</taxon>
        <taxon>Rickettsiales</taxon>
        <taxon>Anaplasmataceae</taxon>
        <taxon>Candidatus Neoehrlichia</taxon>
    </lineage>
</organism>
<evidence type="ECO:0000313" key="2">
    <source>
        <dbReference type="Proteomes" id="UP000033562"/>
    </source>
</evidence>
<evidence type="ECO:0000313" key="1">
    <source>
        <dbReference type="EMBL" id="KJV68882.1"/>
    </source>
</evidence>
<dbReference type="Proteomes" id="UP000033562">
    <property type="component" value="Unassembled WGS sequence"/>
</dbReference>
<dbReference type="AlphaFoldDB" id="A0A0F3NME7"/>
<gene>
    <name evidence="1" type="ORF">NLO413_0251</name>
</gene>
<dbReference type="EMBL" id="LANX01000001">
    <property type="protein sequence ID" value="KJV68882.1"/>
    <property type="molecule type" value="Genomic_DNA"/>
</dbReference>
<keyword evidence="2" id="KW-1185">Reference proteome</keyword>
<reference evidence="1 2" key="1">
    <citation type="submission" date="2015-02" db="EMBL/GenBank/DDBJ databases">
        <title>Genome Sequencing of Rickettsiales.</title>
        <authorList>
            <person name="Daugherty S.C."/>
            <person name="Su Q."/>
            <person name="Abolude K."/>
            <person name="Beier-Sexton M."/>
            <person name="Carlyon J.A."/>
            <person name="Carter R."/>
            <person name="Day N.P."/>
            <person name="Dumler S.J."/>
            <person name="Dyachenko V."/>
            <person name="Godinez A."/>
            <person name="Kurtti T.J."/>
            <person name="Lichay M."/>
            <person name="Mullins K.E."/>
            <person name="Ott S."/>
            <person name="Pappas-Brown V."/>
            <person name="Paris D.H."/>
            <person name="Patel P."/>
            <person name="Richards A.L."/>
            <person name="Sadzewicz L."/>
            <person name="Sears K."/>
            <person name="Seidman D."/>
            <person name="Sengamalay N."/>
            <person name="Stenos J."/>
            <person name="Tallon L.J."/>
            <person name="Vincent G."/>
            <person name="Fraser C.M."/>
            <person name="Munderloh U."/>
            <person name="Dunning-Hotopp J.C."/>
        </authorList>
    </citation>
    <scope>NUCLEOTIDE SEQUENCE [LARGE SCALE GENOMIC DNA]</scope>
    <source>
        <strain evidence="1 2">RAC413</strain>
    </source>
</reference>
<sequence length="387" mass="45314">MPIKILNYLQEDVPIFMLLAINDPSSISEDQFPIQSSHKQVLLDWAQKEPQRKIKLYYISTGLKETHIQKLHELTDINKGGQKNIEIIDFCSQFTAKYDITYLDNDLFPFIWKRDITRLIILRECAPGIYIDFNIKPCDTPIGKVPIYDNNVECKIILREFNNTSIMDTSVMVVNTKNHYIIETAYHSIKYFLDQYSLITSKSTQSIKNTDIYNTALKQLTKIMIFSFLNTQQNINFNPFSYLTYACTIMPIIVAHNAYKFMIRLSKDELFKEVKDILYFYHDCRDIDILLFITMHTQFCNRELLSCDNTPFIDTNVNLQNNLYNNINCNTKSVFHTTHFVSQSTLSKLREEMYKDAFSTNLLPPNTELQKHNSNSIFSDISQVNKH</sequence>